<feature type="compositionally biased region" description="Basic and acidic residues" evidence="1">
    <location>
        <begin position="358"/>
        <end position="367"/>
    </location>
</feature>
<dbReference type="AlphaFoldDB" id="A0AAD9JFV8"/>
<feature type="region of interest" description="Disordered" evidence="1">
    <location>
        <begin position="236"/>
        <end position="267"/>
    </location>
</feature>
<feature type="region of interest" description="Disordered" evidence="1">
    <location>
        <begin position="553"/>
        <end position="614"/>
    </location>
</feature>
<evidence type="ECO:0000256" key="1">
    <source>
        <dbReference type="SAM" id="MobiDB-lite"/>
    </source>
</evidence>
<reference evidence="3" key="1">
    <citation type="journal article" date="2023" name="Mol. Biol. Evol.">
        <title>Third-Generation Sequencing Reveals the Adaptive Role of the Epigenome in Three Deep-Sea Polychaetes.</title>
        <authorList>
            <person name="Perez M."/>
            <person name="Aroh O."/>
            <person name="Sun Y."/>
            <person name="Lan Y."/>
            <person name="Juniper S.K."/>
            <person name="Young C.R."/>
            <person name="Angers B."/>
            <person name="Qian P.Y."/>
        </authorList>
    </citation>
    <scope>NUCLEOTIDE SEQUENCE</scope>
    <source>
        <strain evidence="3">P08H-3</strain>
    </source>
</reference>
<dbReference type="EMBL" id="JAODUP010000329">
    <property type="protein sequence ID" value="KAK2152419.1"/>
    <property type="molecule type" value="Genomic_DNA"/>
</dbReference>
<proteinExistence type="predicted"/>
<dbReference type="Pfam" id="PF01661">
    <property type="entry name" value="Macro"/>
    <property type="match status" value="1"/>
</dbReference>
<dbReference type="Proteomes" id="UP001208570">
    <property type="component" value="Unassembled WGS sequence"/>
</dbReference>
<sequence length="930" mass="101736">MANASQYHRANFFSDSGSTVASLDYGNGVVAQRSGVSYATRPTLQINYGQPTTLQQYHHHQQQQQQGPAFSGRSSPIPVQSALQPAAPLLYPATQQSYTVYREERREGFFTTTIPRGSASGLLRQNEAIVVGQTTADKQGERYLTEDNQIAAYPTAGNQIAAYPSGGNQIAAASIAPGEILEQPVLLQATVEVHRERTSATTPESSSVSVINGEGRKVTRQNGETTTVGKSTVQQQRAKTPVQKTKKQAPVTKTGIAKTKHTQATSQTIRDEQFENHTQLLELDEGVRHKTSIPSSSEPKGVLVNDKFVSQVKAARQAQKGTKDQQPRKSKTTEKRGKPRKEIGTQVQVSQLGTGEEQTARVADKNKKSVGKKARPQKMSTQTQTETGDVDGLERQILMNTAEVQTENLSPTYENGEEPSMVNNIGYASQEHVLWTTNATEAVGDIQERKETDGDVNRLVKDDDDSQSDSGESEATEVVLSKARDNHLYAHVIKPRGASSSVIVEDVEVVEREEPPTVPEKTSRSFEPIIAENEELTTANVPAGSVSDEAEIAPRVQPESTSNVAPHPNDCPYATLPEVSGQAEVDPQQEDDQISETRDQRETAEVTPPADNGEQESYRILRVAANRRERGEIDLYAEIGKSDEDANGVGLAEIEMPTTTTPLPQAANGTKPKDKTPAPTLPAGFVINDSLKVYFHCCDITRLKTYVIVSATDGKLKHDYGVARAIVKAGGKDIESDGKKYVKKNGPVTVGDVVSTRPGKLQCAHVFHAVGPKYKDYSDKNECRAKLRQTYDKIFETCMMHRVPSVAIPLISTGRFGVPYQFIASCVYESVLAAAVNEHSKYPKEVHFVNLESAVILPVAVNLATGPAQLSDREVKVLPIDKLEIRDVLRERIIYKKSNSSSVLKKVKDMKRTSDARRSSNISKSSQAKR</sequence>
<dbReference type="PROSITE" id="PS51154">
    <property type="entry name" value="MACRO"/>
    <property type="match status" value="1"/>
</dbReference>
<dbReference type="SMART" id="SM00506">
    <property type="entry name" value="A1pp"/>
    <property type="match status" value="1"/>
</dbReference>
<dbReference type="SUPFAM" id="SSF52949">
    <property type="entry name" value="Macro domain-like"/>
    <property type="match status" value="1"/>
</dbReference>
<dbReference type="InterPro" id="IPR002589">
    <property type="entry name" value="Macro_dom"/>
</dbReference>
<keyword evidence="4" id="KW-1185">Reference proteome</keyword>
<dbReference type="PANTHER" id="PTHR11106">
    <property type="entry name" value="GANGLIOSIDE INDUCED DIFFERENTIATION ASSOCIATED PROTEIN 2-RELATED"/>
    <property type="match status" value="1"/>
</dbReference>
<evidence type="ECO:0000313" key="4">
    <source>
        <dbReference type="Proteomes" id="UP001208570"/>
    </source>
</evidence>
<feature type="region of interest" description="Disordered" evidence="1">
    <location>
        <begin position="312"/>
        <end position="389"/>
    </location>
</feature>
<feature type="region of interest" description="Disordered" evidence="1">
    <location>
        <begin position="54"/>
        <end position="78"/>
    </location>
</feature>
<dbReference type="Gene3D" id="3.40.220.10">
    <property type="entry name" value="Leucine Aminopeptidase, subunit E, domain 1"/>
    <property type="match status" value="1"/>
</dbReference>
<evidence type="ECO:0000313" key="3">
    <source>
        <dbReference type="EMBL" id="KAK2152419.1"/>
    </source>
</evidence>
<evidence type="ECO:0000259" key="2">
    <source>
        <dbReference type="PROSITE" id="PS51154"/>
    </source>
</evidence>
<feature type="compositionally biased region" description="Basic and acidic residues" evidence="1">
    <location>
        <begin position="906"/>
        <end position="918"/>
    </location>
</feature>
<feature type="domain" description="Macro" evidence="2">
    <location>
        <begin position="680"/>
        <end position="850"/>
    </location>
</feature>
<dbReference type="PANTHER" id="PTHR11106:SF111">
    <property type="entry name" value="MACRO DOMAIN-CONTAINING PROTEIN"/>
    <property type="match status" value="1"/>
</dbReference>
<dbReference type="InterPro" id="IPR043472">
    <property type="entry name" value="Macro_dom-like"/>
</dbReference>
<feature type="compositionally biased region" description="Polar residues" evidence="1">
    <location>
        <begin position="919"/>
        <end position="930"/>
    </location>
</feature>
<feature type="compositionally biased region" description="Basic and acidic residues" evidence="1">
    <location>
        <begin position="321"/>
        <end position="343"/>
    </location>
</feature>
<feature type="compositionally biased region" description="Basic and acidic residues" evidence="1">
    <location>
        <begin position="446"/>
        <end position="461"/>
    </location>
</feature>
<comment type="caution">
    <text evidence="3">The sequence shown here is derived from an EMBL/GenBank/DDBJ whole genome shotgun (WGS) entry which is preliminary data.</text>
</comment>
<feature type="compositionally biased region" description="Polar residues" evidence="1">
    <location>
        <begin position="345"/>
        <end position="357"/>
    </location>
</feature>
<feature type="region of interest" description="Disordered" evidence="1">
    <location>
        <begin position="904"/>
        <end position="930"/>
    </location>
</feature>
<feature type="compositionally biased region" description="Basic and acidic residues" evidence="1">
    <location>
        <begin position="595"/>
        <end position="604"/>
    </location>
</feature>
<accession>A0AAD9JFV8</accession>
<feature type="region of interest" description="Disordered" evidence="1">
    <location>
        <begin position="444"/>
        <end position="478"/>
    </location>
</feature>
<protein>
    <recommendedName>
        <fullName evidence="2">Macro domain-containing protein</fullName>
    </recommendedName>
</protein>
<gene>
    <name evidence="3" type="ORF">LSH36_329g02023</name>
</gene>
<feature type="compositionally biased region" description="Polar residues" evidence="1">
    <location>
        <begin position="378"/>
        <end position="387"/>
    </location>
</feature>
<name>A0AAD9JFV8_9ANNE</name>
<feature type="compositionally biased region" description="Acidic residues" evidence="1">
    <location>
        <begin position="462"/>
        <end position="475"/>
    </location>
</feature>
<organism evidence="3 4">
    <name type="scientific">Paralvinella palmiformis</name>
    <dbReference type="NCBI Taxonomy" id="53620"/>
    <lineage>
        <taxon>Eukaryota</taxon>
        <taxon>Metazoa</taxon>
        <taxon>Spiralia</taxon>
        <taxon>Lophotrochozoa</taxon>
        <taxon>Annelida</taxon>
        <taxon>Polychaeta</taxon>
        <taxon>Sedentaria</taxon>
        <taxon>Canalipalpata</taxon>
        <taxon>Terebellida</taxon>
        <taxon>Terebelliformia</taxon>
        <taxon>Alvinellidae</taxon>
        <taxon>Paralvinella</taxon>
    </lineage>
</organism>